<feature type="non-terminal residue" evidence="2">
    <location>
        <position position="93"/>
    </location>
</feature>
<feature type="transmembrane region" description="Helical" evidence="1">
    <location>
        <begin position="73"/>
        <end position="92"/>
    </location>
</feature>
<dbReference type="OrthoDB" id="3351993at2759"/>
<keyword evidence="1" id="KW-1133">Transmembrane helix</keyword>
<feature type="transmembrane region" description="Helical" evidence="1">
    <location>
        <begin position="6"/>
        <end position="27"/>
    </location>
</feature>
<evidence type="ECO:0000256" key="1">
    <source>
        <dbReference type="SAM" id="Phobius"/>
    </source>
</evidence>
<feature type="non-terminal residue" evidence="2">
    <location>
        <position position="1"/>
    </location>
</feature>
<gene>
    <name evidence="2" type="ORF">P691DRAFT_622005</name>
</gene>
<dbReference type="AlphaFoldDB" id="A0A9P5XPE5"/>
<dbReference type="Proteomes" id="UP000807342">
    <property type="component" value="Unassembled WGS sequence"/>
</dbReference>
<accession>A0A9P5XPE5</accession>
<protein>
    <submittedName>
        <fullName evidence="2">Uncharacterized protein</fullName>
    </submittedName>
</protein>
<keyword evidence="1" id="KW-0812">Transmembrane</keyword>
<name>A0A9P5XPE5_9AGAR</name>
<comment type="caution">
    <text evidence="2">The sequence shown here is derived from an EMBL/GenBank/DDBJ whole genome shotgun (WGS) entry which is preliminary data.</text>
</comment>
<sequence length="93" mass="10216">PDIAGIGVRVAMYAQNFLALILAVAALGDRYVSWKELNIIENQSMSILLTACALLLLVVVQAVTLGMSTYHTLIILNLAWMNNTNTFVYAILF</sequence>
<keyword evidence="1" id="KW-0472">Membrane</keyword>
<reference evidence="2" key="1">
    <citation type="submission" date="2020-11" db="EMBL/GenBank/DDBJ databases">
        <authorList>
            <consortium name="DOE Joint Genome Institute"/>
            <person name="Ahrendt S."/>
            <person name="Riley R."/>
            <person name="Andreopoulos W."/>
            <person name="Labutti K."/>
            <person name="Pangilinan J."/>
            <person name="Ruiz-Duenas F.J."/>
            <person name="Barrasa J.M."/>
            <person name="Sanchez-Garcia M."/>
            <person name="Camarero S."/>
            <person name="Miyauchi S."/>
            <person name="Serrano A."/>
            <person name="Linde D."/>
            <person name="Babiker R."/>
            <person name="Drula E."/>
            <person name="Ayuso-Fernandez I."/>
            <person name="Pacheco R."/>
            <person name="Padilla G."/>
            <person name="Ferreira P."/>
            <person name="Barriuso J."/>
            <person name="Kellner H."/>
            <person name="Castanera R."/>
            <person name="Alfaro M."/>
            <person name="Ramirez L."/>
            <person name="Pisabarro A.G."/>
            <person name="Kuo A."/>
            <person name="Tritt A."/>
            <person name="Lipzen A."/>
            <person name="He G."/>
            <person name="Yan M."/>
            <person name="Ng V."/>
            <person name="Cullen D."/>
            <person name="Martin F."/>
            <person name="Rosso M.-N."/>
            <person name="Henrissat B."/>
            <person name="Hibbett D."/>
            <person name="Martinez A.T."/>
            <person name="Grigoriev I.V."/>
        </authorList>
    </citation>
    <scope>NUCLEOTIDE SEQUENCE</scope>
    <source>
        <strain evidence="2">MF-IS2</strain>
    </source>
</reference>
<proteinExistence type="predicted"/>
<feature type="transmembrane region" description="Helical" evidence="1">
    <location>
        <begin position="47"/>
        <end position="67"/>
    </location>
</feature>
<dbReference type="EMBL" id="MU151061">
    <property type="protein sequence ID" value="KAF9453416.1"/>
    <property type="molecule type" value="Genomic_DNA"/>
</dbReference>
<organism evidence="2 3">
    <name type="scientific">Macrolepiota fuliginosa MF-IS2</name>
    <dbReference type="NCBI Taxonomy" id="1400762"/>
    <lineage>
        <taxon>Eukaryota</taxon>
        <taxon>Fungi</taxon>
        <taxon>Dikarya</taxon>
        <taxon>Basidiomycota</taxon>
        <taxon>Agaricomycotina</taxon>
        <taxon>Agaricomycetes</taxon>
        <taxon>Agaricomycetidae</taxon>
        <taxon>Agaricales</taxon>
        <taxon>Agaricineae</taxon>
        <taxon>Agaricaceae</taxon>
        <taxon>Macrolepiota</taxon>
    </lineage>
</organism>
<evidence type="ECO:0000313" key="2">
    <source>
        <dbReference type="EMBL" id="KAF9453416.1"/>
    </source>
</evidence>
<keyword evidence="3" id="KW-1185">Reference proteome</keyword>
<evidence type="ECO:0000313" key="3">
    <source>
        <dbReference type="Proteomes" id="UP000807342"/>
    </source>
</evidence>